<evidence type="ECO:0000256" key="3">
    <source>
        <dbReference type="ARBA" id="ARBA00022771"/>
    </source>
</evidence>
<evidence type="ECO:0000313" key="7">
    <source>
        <dbReference type="Proteomes" id="UP000001645"/>
    </source>
</evidence>
<comment type="subcellular location">
    <subcellularLocation>
        <location evidence="1">Nucleus</location>
    </subcellularLocation>
</comment>
<dbReference type="SUPFAM" id="SSF57903">
    <property type="entry name" value="FYVE/PHD zinc finger"/>
    <property type="match status" value="1"/>
</dbReference>
<dbReference type="Ensembl" id="ENSMGAT00000021908.1">
    <property type="protein sequence ID" value="ENSMGAP00000027530.1"/>
    <property type="gene ID" value="ENSMGAG00000022285.1"/>
</dbReference>
<dbReference type="InParanoid" id="A0A803Y6Y3"/>
<accession>A0A803Y6Y3</accession>
<protein>
    <recommendedName>
        <fullName evidence="5">PHD-type domain-containing protein</fullName>
    </recommendedName>
</protein>
<evidence type="ECO:0000259" key="5">
    <source>
        <dbReference type="Pfam" id="PF00628"/>
    </source>
</evidence>
<sequence length="80" mass="9095">HLNSNKQYNQISLVSSYRPAFQEAYLLHCPSHTGEGRKEDDPNEDWCAVCQNGGELLCCEKCPKVFHLSCHVPSLMSFPR</sequence>
<dbReference type="InterPro" id="IPR019787">
    <property type="entry name" value="Znf_PHD-finger"/>
</dbReference>
<keyword evidence="4" id="KW-0862">Zinc</keyword>
<evidence type="ECO:0000256" key="1">
    <source>
        <dbReference type="ARBA" id="ARBA00004123"/>
    </source>
</evidence>
<dbReference type="GO" id="GO:0005634">
    <property type="term" value="C:nucleus"/>
    <property type="evidence" value="ECO:0007669"/>
    <property type="project" value="UniProtKB-SubCell"/>
</dbReference>
<evidence type="ECO:0000256" key="2">
    <source>
        <dbReference type="ARBA" id="ARBA00022723"/>
    </source>
</evidence>
<dbReference type="GO" id="GO:0000785">
    <property type="term" value="C:chromatin"/>
    <property type="evidence" value="ECO:0007669"/>
    <property type="project" value="TreeGrafter"/>
</dbReference>
<keyword evidence="7" id="KW-1185">Reference proteome</keyword>
<feature type="domain" description="PHD-type" evidence="5">
    <location>
        <begin position="47"/>
        <end position="75"/>
    </location>
</feature>
<dbReference type="Proteomes" id="UP000001645">
    <property type="component" value="Chromosome 1"/>
</dbReference>
<dbReference type="AlphaFoldDB" id="A0A803Y6Y3"/>
<dbReference type="GeneTree" id="ENSGT00940000175367"/>
<proteinExistence type="predicted"/>
<reference evidence="6 7" key="1">
    <citation type="journal article" date="2010" name="PLoS Biol.">
        <title>Multi-platform next-generation sequencing of the domestic turkey (Meleagris gallopavo): genome assembly and analysis.</title>
        <authorList>
            <person name="Dalloul R.A."/>
            <person name="Long J.A."/>
            <person name="Zimin A.V."/>
            <person name="Aslam L."/>
            <person name="Beal K."/>
            <person name="Blomberg L.A."/>
            <person name="Bouffard P."/>
            <person name="Burt D.W."/>
            <person name="Crasta O."/>
            <person name="Crooijmans R.P."/>
            <person name="Cooper K."/>
            <person name="Coulombe R.A."/>
            <person name="De S."/>
            <person name="Delany M.E."/>
            <person name="Dodgson J.B."/>
            <person name="Dong J.J."/>
            <person name="Evans C."/>
            <person name="Frederickson K.M."/>
            <person name="Flicek P."/>
            <person name="Florea L."/>
            <person name="Folkerts O."/>
            <person name="Groenen M.A."/>
            <person name="Harkins T.T."/>
            <person name="Herrero J."/>
            <person name="Hoffmann S."/>
            <person name="Megens H.J."/>
            <person name="Jiang A."/>
            <person name="de Jong P."/>
            <person name="Kaiser P."/>
            <person name="Kim H."/>
            <person name="Kim K.W."/>
            <person name="Kim S."/>
            <person name="Langenberger D."/>
            <person name="Lee M.K."/>
            <person name="Lee T."/>
            <person name="Mane S."/>
            <person name="Marcais G."/>
            <person name="Marz M."/>
            <person name="McElroy A.P."/>
            <person name="Modise T."/>
            <person name="Nefedov M."/>
            <person name="Notredame C."/>
            <person name="Paton I.R."/>
            <person name="Payne W.S."/>
            <person name="Pertea G."/>
            <person name="Prickett D."/>
            <person name="Puiu D."/>
            <person name="Qioa D."/>
            <person name="Raineri E."/>
            <person name="Ruffier M."/>
            <person name="Salzberg S.L."/>
            <person name="Schatz M.C."/>
            <person name="Scheuring C."/>
            <person name="Schmidt C.J."/>
            <person name="Schroeder S."/>
            <person name="Searle S.M."/>
            <person name="Smith E.J."/>
            <person name="Smith J."/>
            <person name="Sonstegard T.S."/>
            <person name="Stadler P.F."/>
            <person name="Tafer H."/>
            <person name="Tu Z.J."/>
            <person name="Van Tassell C.P."/>
            <person name="Vilella A.J."/>
            <person name="Williams K.P."/>
            <person name="Yorke J.A."/>
            <person name="Zhang L."/>
            <person name="Zhang H.B."/>
            <person name="Zhang X."/>
            <person name="Zhang Y."/>
            <person name="Reed K.M."/>
        </authorList>
    </citation>
    <scope>NUCLEOTIDE SEQUENCE [LARGE SCALE GENOMIC DNA]</scope>
</reference>
<dbReference type="Gene3D" id="3.30.40.10">
    <property type="entry name" value="Zinc/RING finger domain, C3HC4 (zinc finger)"/>
    <property type="match status" value="1"/>
</dbReference>
<keyword evidence="2" id="KW-0479">Metal-binding</keyword>
<dbReference type="GO" id="GO:0008270">
    <property type="term" value="F:zinc ion binding"/>
    <property type="evidence" value="ECO:0007669"/>
    <property type="project" value="UniProtKB-KW"/>
</dbReference>
<keyword evidence="3" id="KW-0863">Zinc-finger</keyword>
<evidence type="ECO:0000313" key="6">
    <source>
        <dbReference type="Ensembl" id="ENSMGAP00000027530.1"/>
    </source>
</evidence>
<dbReference type="InterPro" id="IPR011011">
    <property type="entry name" value="Znf_FYVE_PHD"/>
</dbReference>
<dbReference type="PANTHER" id="PTHR45915:SF4">
    <property type="entry name" value="TRANSCRIPTION INTERMEDIARY FACTOR 1-ALPHA"/>
    <property type="match status" value="1"/>
</dbReference>
<evidence type="ECO:0000256" key="4">
    <source>
        <dbReference type="ARBA" id="ARBA00022833"/>
    </source>
</evidence>
<dbReference type="InterPro" id="IPR013083">
    <property type="entry name" value="Znf_RING/FYVE/PHD"/>
</dbReference>
<organism evidence="6 7">
    <name type="scientific">Meleagris gallopavo</name>
    <name type="common">Wild turkey</name>
    <dbReference type="NCBI Taxonomy" id="9103"/>
    <lineage>
        <taxon>Eukaryota</taxon>
        <taxon>Metazoa</taxon>
        <taxon>Chordata</taxon>
        <taxon>Craniata</taxon>
        <taxon>Vertebrata</taxon>
        <taxon>Euteleostomi</taxon>
        <taxon>Archelosauria</taxon>
        <taxon>Archosauria</taxon>
        <taxon>Dinosauria</taxon>
        <taxon>Saurischia</taxon>
        <taxon>Theropoda</taxon>
        <taxon>Coelurosauria</taxon>
        <taxon>Aves</taxon>
        <taxon>Neognathae</taxon>
        <taxon>Galloanserae</taxon>
        <taxon>Galliformes</taxon>
        <taxon>Phasianidae</taxon>
        <taxon>Meleagridinae</taxon>
        <taxon>Meleagris</taxon>
    </lineage>
</organism>
<dbReference type="PANTHER" id="PTHR45915">
    <property type="entry name" value="TRANSCRIPTION INTERMEDIARY FACTOR"/>
    <property type="match status" value="1"/>
</dbReference>
<dbReference type="Pfam" id="PF00628">
    <property type="entry name" value="PHD"/>
    <property type="match status" value="1"/>
</dbReference>
<reference evidence="6" key="3">
    <citation type="submission" date="2025-09" db="UniProtKB">
        <authorList>
            <consortium name="Ensembl"/>
        </authorList>
    </citation>
    <scope>IDENTIFICATION</scope>
</reference>
<reference evidence="6" key="2">
    <citation type="submission" date="2025-08" db="UniProtKB">
        <authorList>
            <consortium name="Ensembl"/>
        </authorList>
    </citation>
    <scope>IDENTIFICATION</scope>
</reference>
<name>A0A803Y6Y3_MELGA</name>